<accession>I3E814</accession>
<proteinExistence type="predicted"/>
<gene>
    <name evidence="1" type="ORF">BMMGA3_07345</name>
</gene>
<dbReference type="RefSeq" id="WP_004433788.1">
    <property type="nucleotide sequence ID" value="NZ_ADWW01000002.1"/>
</dbReference>
<dbReference type="KEGG" id="bmet:BMMGA3_07345"/>
<dbReference type="EMBL" id="CP007739">
    <property type="protein sequence ID" value="AIE59881.1"/>
    <property type="molecule type" value="Genomic_DNA"/>
</dbReference>
<evidence type="ECO:0000313" key="1">
    <source>
        <dbReference type="EMBL" id="AIE59881.1"/>
    </source>
</evidence>
<dbReference type="AlphaFoldDB" id="I3E814"/>
<dbReference type="HOGENOM" id="CLU_2894629_0_0_9"/>
<reference evidence="1 2" key="1">
    <citation type="journal article" date="2015" name="BMC Genomics">
        <title>Transcriptome analysis of thermophilic methylotrophic Bacillus methanolicus MGA3 using RNA-sequencing provides detailed insights into its previously uncharted transcriptional landscape.</title>
        <authorList>
            <person name="Irla M."/>
            <person name="Neshat A."/>
            <person name="Brautaset T."/>
            <person name="Ruckert C."/>
            <person name="Kalinowski J."/>
            <person name="Wendisch V.F."/>
        </authorList>
    </citation>
    <scope>NUCLEOTIDE SEQUENCE [LARGE SCALE GENOMIC DNA]</scope>
    <source>
        <strain evidence="2">MGA3 / ATCC 53907</strain>
    </source>
</reference>
<keyword evidence="2" id="KW-1185">Reference proteome</keyword>
<sequence length="62" mass="7181">MDQNKLDQLNEHINAFRKQVEQSARNGQGADMHLYGTQFAQQMRNLFAGENSSKKSKKKKKK</sequence>
<dbReference type="Proteomes" id="UP000027602">
    <property type="component" value="Chromosome"/>
</dbReference>
<name>I3E814_BACMM</name>
<organism evidence="1 2">
    <name type="scientific">Bacillus methanolicus (strain MGA3 / ATCC 53907)</name>
    <dbReference type="NCBI Taxonomy" id="796606"/>
    <lineage>
        <taxon>Bacteria</taxon>
        <taxon>Bacillati</taxon>
        <taxon>Bacillota</taxon>
        <taxon>Bacilli</taxon>
        <taxon>Bacillales</taxon>
        <taxon>Bacillaceae</taxon>
        <taxon>Bacillus</taxon>
    </lineage>
</organism>
<protein>
    <submittedName>
        <fullName evidence="1">Uncharacterized protein</fullName>
    </submittedName>
</protein>
<evidence type="ECO:0000313" key="2">
    <source>
        <dbReference type="Proteomes" id="UP000027602"/>
    </source>
</evidence>